<proteinExistence type="predicted"/>
<gene>
    <name evidence="1" type="ORF">MRB53_025884</name>
</gene>
<organism evidence="1 2">
    <name type="scientific">Persea americana</name>
    <name type="common">Avocado</name>
    <dbReference type="NCBI Taxonomy" id="3435"/>
    <lineage>
        <taxon>Eukaryota</taxon>
        <taxon>Viridiplantae</taxon>
        <taxon>Streptophyta</taxon>
        <taxon>Embryophyta</taxon>
        <taxon>Tracheophyta</taxon>
        <taxon>Spermatophyta</taxon>
        <taxon>Magnoliopsida</taxon>
        <taxon>Magnoliidae</taxon>
        <taxon>Laurales</taxon>
        <taxon>Lauraceae</taxon>
        <taxon>Persea</taxon>
    </lineage>
</organism>
<reference evidence="1 2" key="1">
    <citation type="journal article" date="2022" name="Hortic Res">
        <title>A haplotype resolved chromosomal level avocado genome allows analysis of novel avocado genes.</title>
        <authorList>
            <person name="Nath O."/>
            <person name="Fletcher S.J."/>
            <person name="Hayward A."/>
            <person name="Shaw L.M."/>
            <person name="Masouleh A.K."/>
            <person name="Furtado A."/>
            <person name="Henry R.J."/>
            <person name="Mitter N."/>
        </authorList>
    </citation>
    <scope>NUCLEOTIDE SEQUENCE [LARGE SCALE GENOMIC DNA]</scope>
    <source>
        <strain evidence="2">cv. Hass</strain>
    </source>
</reference>
<sequence length="344" mass="38904">MLLHNSISGLSSLISGVYGSNNQSQRKELWKVIIDSSTTTFPWQHLPYVAARLNRALVNPQWMAHYPDPLLHHLPRISSDHSPILLNYQNQATSNAPFKFENKWLLHPSFFEVVKSNWETTVIGNPQFILAQKLKALKISLKRWSKLTFGNLHRNILAAEARVLQCQHLLNSSPSEPSREDLLSSRSKLHEALKAQEIHWHQRSRIAWLKEGDQNTKFFHHSAIVRSSFNKINHISANGSTIVDLATIQALAVDYFSSLFKPLHCLPSPSLFQVDSPKVPDHENSILTSIPSDEEIKGAVFGLKQQSNPNPDGSNGVFFHFSLEHNWSDCIQSNAALLPIQENP</sequence>
<accession>A0ACC2LHF4</accession>
<keyword evidence="2" id="KW-1185">Reference proteome</keyword>
<evidence type="ECO:0000313" key="2">
    <source>
        <dbReference type="Proteomes" id="UP001234297"/>
    </source>
</evidence>
<name>A0ACC2LHF4_PERAE</name>
<dbReference type="Proteomes" id="UP001234297">
    <property type="component" value="Chromosome 8"/>
</dbReference>
<evidence type="ECO:0000313" key="1">
    <source>
        <dbReference type="EMBL" id="KAJ8632548.1"/>
    </source>
</evidence>
<comment type="caution">
    <text evidence="1">The sequence shown here is derived from an EMBL/GenBank/DDBJ whole genome shotgun (WGS) entry which is preliminary data.</text>
</comment>
<dbReference type="EMBL" id="CM056816">
    <property type="protein sequence ID" value="KAJ8632548.1"/>
    <property type="molecule type" value="Genomic_DNA"/>
</dbReference>
<protein>
    <submittedName>
        <fullName evidence="1">Uncharacterized protein</fullName>
    </submittedName>
</protein>